<evidence type="ECO:0000313" key="3">
    <source>
        <dbReference type="EMBL" id="SFR31832.1"/>
    </source>
</evidence>
<gene>
    <name evidence="3" type="ORF">SAMN04490243_0370</name>
</gene>
<dbReference type="Pfam" id="PF17820">
    <property type="entry name" value="PDZ_6"/>
    <property type="match status" value="1"/>
</dbReference>
<dbReference type="RefSeq" id="WP_092980214.1">
    <property type="nucleotide sequence ID" value="NZ_FOYQ01000001.1"/>
</dbReference>
<keyword evidence="1" id="KW-0732">Signal</keyword>
<evidence type="ECO:0000313" key="4">
    <source>
        <dbReference type="Proteomes" id="UP000199534"/>
    </source>
</evidence>
<dbReference type="STRING" id="400055.SAMN04490243_0370"/>
<dbReference type="InterPro" id="IPR001478">
    <property type="entry name" value="PDZ"/>
</dbReference>
<dbReference type="InterPro" id="IPR041489">
    <property type="entry name" value="PDZ_6"/>
</dbReference>
<dbReference type="InterPro" id="IPR036034">
    <property type="entry name" value="PDZ_sf"/>
</dbReference>
<accession>A0A1I6FPF3</accession>
<evidence type="ECO:0000259" key="2">
    <source>
        <dbReference type="PROSITE" id="PS50106"/>
    </source>
</evidence>
<feature type="chain" id="PRO_5011711126" evidence="1">
    <location>
        <begin position="24"/>
        <end position="447"/>
    </location>
</feature>
<dbReference type="Gene3D" id="2.30.42.10">
    <property type="match status" value="1"/>
</dbReference>
<reference evidence="3 4" key="1">
    <citation type="submission" date="2016-10" db="EMBL/GenBank/DDBJ databases">
        <authorList>
            <person name="de Groot N.N."/>
        </authorList>
    </citation>
    <scope>NUCLEOTIDE SEQUENCE [LARGE SCALE GENOMIC DNA]</scope>
    <source>
        <strain evidence="3 4">DSM 21019</strain>
    </source>
</reference>
<dbReference type="Proteomes" id="UP000199534">
    <property type="component" value="Unassembled WGS sequence"/>
</dbReference>
<name>A0A1I6FPF3_9FLAO</name>
<dbReference type="PROSITE" id="PS50106">
    <property type="entry name" value="PDZ"/>
    <property type="match status" value="1"/>
</dbReference>
<evidence type="ECO:0000256" key="1">
    <source>
        <dbReference type="SAM" id="SignalP"/>
    </source>
</evidence>
<feature type="domain" description="PDZ" evidence="2">
    <location>
        <begin position="345"/>
        <end position="419"/>
    </location>
</feature>
<dbReference type="SUPFAM" id="SSF50156">
    <property type="entry name" value="PDZ domain-like"/>
    <property type="match status" value="1"/>
</dbReference>
<dbReference type="AlphaFoldDB" id="A0A1I6FPF3"/>
<protein>
    <submittedName>
        <fullName evidence="3">PDZ domain (Also known as DHR or GLGF)</fullName>
    </submittedName>
</protein>
<dbReference type="InterPro" id="IPR021109">
    <property type="entry name" value="Peptidase_aspartic_dom_sf"/>
</dbReference>
<dbReference type="Pfam" id="PF13650">
    <property type="entry name" value="Asp_protease_2"/>
    <property type="match status" value="1"/>
</dbReference>
<sequence>MAKSLLRYLLLSLLLCISLPAVSQGFAFNHGKEKSPKIHFELVNNLIVIPLEVNGTPLRFILDSGVKKPILFNLTDQDSVALNNVSKISLQGLGEGDPIEALRSTGNVFEIAGLKNPYQEVYVVLDRSMNFSPALGINVHGIIGYDLFRDHIVELNYGRTFLRFHNPDDFDGKMPRSAITLPLMLQGSKAFVEAGVVVDGGEEVEVKLLVDTGSGDAVWLFPDQEEGLKVPETHYEEFLGRGLSGIIYGKRTKIDQLRLGPHVITDAKAAFPDMASFNALKDLQDRNGSLGGAVLKRFNMFINYPAGELTLTRNARFMDPFHFNLAGLELEHAGMRYIAEKITDSRGVVREDQGNFGNVQILLQNTTRLSLVPEIVVSAIRAGSPADEVGLREGDVILAVNGKPVHRYKLQEVIQMINEKEGKRVKLHIERFDSDLVFSFVLKTLFK</sequence>
<dbReference type="Gene3D" id="2.40.70.10">
    <property type="entry name" value="Acid Proteases"/>
    <property type="match status" value="2"/>
</dbReference>
<feature type="signal peptide" evidence="1">
    <location>
        <begin position="1"/>
        <end position="23"/>
    </location>
</feature>
<dbReference type="EMBL" id="FOYQ01000001">
    <property type="protein sequence ID" value="SFR31832.1"/>
    <property type="molecule type" value="Genomic_DNA"/>
</dbReference>
<proteinExistence type="predicted"/>
<keyword evidence="4" id="KW-1185">Reference proteome</keyword>
<dbReference type="SMART" id="SM00228">
    <property type="entry name" value="PDZ"/>
    <property type="match status" value="1"/>
</dbReference>
<dbReference type="OrthoDB" id="3521766at2"/>
<organism evidence="3 4">
    <name type="scientific">Robiginitalea myxolifaciens</name>
    <dbReference type="NCBI Taxonomy" id="400055"/>
    <lineage>
        <taxon>Bacteria</taxon>
        <taxon>Pseudomonadati</taxon>
        <taxon>Bacteroidota</taxon>
        <taxon>Flavobacteriia</taxon>
        <taxon>Flavobacteriales</taxon>
        <taxon>Flavobacteriaceae</taxon>
        <taxon>Robiginitalea</taxon>
    </lineage>
</organism>